<dbReference type="EMBL" id="JBHUDM010000008">
    <property type="protein sequence ID" value="MFD1643746.1"/>
    <property type="molecule type" value="Genomic_DNA"/>
</dbReference>
<sequence length="132" mass="13776">MNVSIPGGGEEHRVIFRGKAMNGGRDNGGGVNKEGDISIISVTSQGGGQGQGGGPPGQSINVEFTVNTTATDAEVRVESWSGLTLRDSITVKVAAQQPQTVSVSGRNQANRIEAILYELLEGVNPNYTVTSY</sequence>
<comment type="caution">
    <text evidence="2">The sequence shown here is derived from an EMBL/GenBank/DDBJ whole genome shotgun (WGS) entry which is preliminary data.</text>
</comment>
<proteinExistence type="predicted"/>
<dbReference type="Proteomes" id="UP001597052">
    <property type="component" value="Unassembled WGS sequence"/>
</dbReference>
<protein>
    <submittedName>
        <fullName evidence="2">Uncharacterized protein</fullName>
    </submittedName>
</protein>
<feature type="compositionally biased region" description="Gly residues" evidence="1">
    <location>
        <begin position="45"/>
        <end position="56"/>
    </location>
</feature>
<name>A0ABD6DBM7_9EURY</name>
<organism evidence="2 3">
    <name type="scientific">Halohasta litorea</name>
    <dbReference type="NCBI Taxonomy" id="869891"/>
    <lineage>
        <taxon>Archaea</taxon>
        <taxon>Methanobacteriati</taxon>
        <taxon>Methanobacteriota</taxon>
        <taxon>Stenosarchaea group</taxon>
        <taxon>Halobacteria</taxon>
        <taxon>Halobacteriales</taxon>
        <taxon>Haloferacaceae</taxon>
        <taxon>Halohasta</taxon>
    </lineage>
</organism>
<evidence type="ECO:0000256" key="1">
    <source>
        <dbReference type="SAM" id="MobiDB-lite"/>
    </source>
</evidence>
<evidence type="ECO:0000313" key="2">
    <source>
        <dbReference type="EMBL" id="MFD1643746.1"/>
    </source>
</evidence>
<reference evidence="2 3" key="1">
    <citation type="journal article" date="2019" name="Int. J. Syst. Evol. Microbiol.">
        <title>The Global Catalogue of Microorganisms (GCM) 10K type strain sequencing project: providing services to taxonomists for standard genome sequencing and annotation.</title>
        <authorList>
            <consortium name="The Broad Institute Genomics Platform"/>
            <consortium name="The Broad Institute Genome Sequencing Center for Infectious Disease"/>
            <person name="Wu L."/>
            <person name="Ma J."/>
        </authorList>
    </citation>
    <scope>NUCLEOTIDE SEQUENCE [LARGE SCALE GENOMIC DNA]</scope>
    <source>
        <strain evidence="2 3">CGMCC 1.10593</strain>
    </source>
</reference>
<dbReference type="RefSeq" id="WP_256397699.1">
    <property type="nucleotide sequence ID" value="NZ_JANHDJ010000010.1"/>
</dbReference>
<feature type="region of interest" description="Disordered" evidence="1">
    <location>
        <begin position="41"/>
        <end position="61"/>
    </location>
</feature>
<dbReference type="AlphaFoldDB" id="A0ABD6DBM7"/>
<accession>A0ABD6DBM7</accession>
<evidence type="ECO:0000313" key="3">
    <source>
        <dbReference type="Proteomes" id="UP001597052"/>
    </source>
</evidence>
<keyword evidence="3" id="KW-1185">Reference proteome</keyword>
<gene>
    <name evidence="2" type="ORF">ACFSBW_17960</name>
</gene>